<evidence type="ECO:0000313" key="1">
    <source>
        <dbReference type="EMBL" id="ERM00528.1"/>
    </source>
</evidence>
<comment type="caution">
    <text evidence="1">The sequence shown here is derived from an EMBL/GenBank/DDBJ whole genome shotgun (WGS) entry which is preliminary data.</text>
</comment>
<gene>
    <name evidence="1" type="ORF">Q644_26205</name>
</gene>
<accession>U4V678</accession>
<protein>
    <submittedName>
        <fullName evidence="1">Uncharacterized protein</fullName>
    </submittedName>
</protein>
<reference evidence="1 2" key="1">
    <citation type="journal article" date="2014" name="FEMS Microbiol. Lett.">
        <title>Genome sequencing analysis reveals virulence-related gene content of Ochrobactrum intermedium strain 229E, a urease-positive strain isolated from the human gastric niche.</title>
        <authorList>
            <person name="Kulkarni G.J."/>
            <person name="Shetty S."/>
            <person name="Dharne M.S."/>
            <person name="Shouche Y.S."/>
        </authorList>
    </citation>
    <scope>NUCLEOTIDE SEQUENCE [LARGE SCALE GENOMIC DNA]</scope>
    <source>
        <strain evidence="1 2">229E</strain>
    </source>
</reference>
<sequence length="33" mass="3590">MQLVDPAHQGKIAIQRQTARSGIVMTRQLISAA</sequence>
<dbReference type="AlphaFoldDB" id="U4V678"/>
<dbReference type="Proteomes" id="UP000016842">
    <property type="component" value="Unassembled WGS sequence"/>
</dbReference>
<organism evidence="1 2">
    <name type="scientific">Brucella intermedia 229E</name>
    <dbReference type="NCBI Taxonomy" id="1337887"/>
    <lineage>
        <taxon>Bacteria</taxon>
        <taxon>Pseudomonadati</taxon>
        <taxon>Pseudomonadota</taxon>
        <taxon>Alphaproteobacteria</taxon>
        <taxon>Hyphomicrobiales</taxon>
        <taxon>Brucellaceae</taxon>
        <taxon>Brucella/Ochrobactrum group</taxon>
        <taxon>Brucella</taxon>
    </lineage>
</organism>
<name>U4V678_9HYPH</name>
<proteinExistence type="predicted"/>
<dbReference type="EMBL" id="ASXJ01000304">
    <property type="protein sequence ID" value="ERM00528.1"/>
    <property type="molecule type" value="Genomic_DNA"/>
</dbReference>
<evidence type="ECO:0000313" key="2">
    <source>
        <dbReference type="Proteomes" id="UP000016842"/>
    </source>
</evidence>